<evidence type="ECO:0000256" key="2">
    <source>
        <dbReference type="ARBA" id="ARBA00005695"/>
    </source>
</evidence>
<dbReference type="PANTHER" id="PTHR30290">
    <property type="entry name" value="PERIPLASMIC BINDING COMPONENT OF ABC TRANSPORTER"/>
    <property type="match status" value="1"/>
</dbReference>
<dbReference type="GO" id="GO:0051536">
    <property type="term" value="F:iron-sulfur cluster binding"/>
    <property type="evidence" value="ECO:0007669"/>
    <property type="project" value="UniProtKB-KW"/>
</dbReference>
<proteinExistence type="inferred from homology"/>
<evidence type="ECO:0000313" key="9">
    <source>
        <dbReference type="Proteomes" id="UP000192418"/>
    </source>
</evidence>
<dbReference type="PROSITE" id="PS51318">
    <property type="entry name" value="TAT"/>
    <property type="match status" value="1"/>
</dbReference>
<keyword evidence="6" id="KW-0408">Iron</keyword>
<reference evidence="8 9" key="1">
    <citation type="submission" date="2017-04" db="EMBL/GenBank/DDBJ databases">
        <authorList>
            <person name="Afonso C.L."/>
            <person name="Miller P.J."/>
            <person name="Scott M.A."/>
            <person name="Spackman E."/>
            <person name="Goraichik I."/>
            <person name="Dimitrov K.M."/>
            <person name="Suarez D.L."/>
            <person name="Swayne D.E."/>
        </authorList>
    </citation>
    <scope>NUCLEOTIDE SEQUENCE [LARGE SCALE GENOMIC DNA]</scope>
    <source>
        <strain evidence="8 9">DSM 3385</strain>
    </source>
</reference>
<evidence type="ECO:0000313" key="8">
    <source>
        <dbReference type="EMBL" id="SMD01702.1"/>
    </source>
</evidence>
<dbReference type="Pfam" id="PF00496">
    <property type="entry name" value="SBP_bac_5"/>
    <property type="match status" value="1"/>
</dbReference>
<keyword evidence="6" id="KW-0479">Metal-binding</keyword>
<dbReference type="InterPro" id="IPR006311">
    <property type="entry name" value="TAT_signal"/>
</dbReference>
<feature type="domain" description="Solute-binding protein family 5" evidence="7">
    <location>
        <begin position="103"/>
        <end position="452"/>
    </location>
</feature>
<protein>
    <submittedName>
        <fullName evidence="8">Peptide/nickel transport system substrate-binding protein</fullName>
    </submittedName>
</protein>
<dbReference type="RefSeq" id="WP_084071052.1">
    <property type="nucleotide sequence ID" value="NZ_FWXY01000021.1"/>
</dbReference>
<dbReference type="SUPFAM" id="SSF53850">
    <property type="entry name" value="Periplasmic binding protein-like II"/>
    <property type="match status" value="1"/>
</dbReference>
<evidence type="ECO:0000256" key="5">
    <source>
        <dbReference type="ARBA" id="ARBA00022729"/>
    </source>
</evidence>
<evidence type="ECO:0000256" key="4">
    <source>
        <dbReference type="ARBA" id="ARBA00022448"/>
    </source>
</evidence>
<keyword evidence="4" id="KW-0813">Transport</keyword>
<dbReference type="PIRSF" id="PIRSF002741">
    <property type="entry name" value="MppA"/>
    <property type="match status" value="1"/>
</dbReference>
<accession>A0A1W2DX58</accession>
<dbReference type="NCBIfam" id="TIGR01409">
    <property type="entry name" value="TAT_signal_seq"/>
    <property type="match status" value="1"/>
</dbReference>
<gene>
    <name evidence="8" type="ORF">SAMN02746065_12126</name>
</gene>
<organism evidence="8 9">
    <name type="scientific">Desulfocicer vacuolatum DSM 3385</name>
    <dbReference type="NCBI Taxonomy" id="1121400"/>
    <lineage>
        <taxon>Bacteria</taxon>
        <taxon>Pseudomonadati</taxon>
        <taxon>Thermodesulfobacteriota</taxon>
        <taxon>Desulfobacteria</taxon>
        <taxon>Desulfobacterales</taxon>
        <taxon>Desulfobacteraceae</taxon>
        <taxon>Desulfocicer</taxon>
    </lineage>
</organism>
<dbReference type="EMBL" id="FWXY01000021">
    <property type="protein sequence ID" value="SMD01702.1"/>
    <property type="molecule type" value="Genomic_DNA"/>
</dbReference>
<evidence type="ECO:0000256" key="6">
    <source>
        <dbReference type="ARBA" id="ARBA00023014"/>
    </source>
</evidence>
<dbReference type="InterPro" id="IPR030678">
    <property type="entry name" value="Peptide/Ni-bd"/>
</dbReference>
<dbReference type="GO" id="GO:1904680">
    <property type="term" value="F:peptide transmembrane transporter activity"/>
    <property type="evidence" value="ECO:0007669"/>
    <property type="project" value="TreeGrafter"/>
</dbReference>
<comment type="subcellular location">
    <subcellularLocation>
        <location evidence="1">Cell envelope</location>
    </subcellularLocation>
</comment>
<dbReference type="Proteomes" id="UP000192418">
    <property type="component" value="Unassembled WGS sequence"/>
</dbReference>
<keyword evidence="5" id="KW-0732">Signal</keyword>
<dbReference type="PANTHER" id="PTHR30290:SF10">
    <property type="entry name" value="PERIPLASMIC OLIGOPEPTIDE-BINDING PROTEIN-RELATED"/>
    <property type="match status" value="1"/>
</dbReference>
<dbReference type="GO" id="GO:0030288">
    <property type="term" value="C:outer membrane-bounded periplasmic space"/>
    <property type="evidence" value="ECO:0007669"/>
    <property type="project" value="UniProtKB-ARBA"/>
</dbReference>
<keyword evidence="9" id="KW-1185">Reference proteome</keyword>
<dbReference type="Gene3D" id="3.90.76.10">
    <property type="entry name" value="Dipeptide-binding Protein, Domain 1"/>
    <property type="match status" value="1"/>
</dbReference>
<dbReference type="GO" id="GO:0043190">
    <property type="term" value="C:ATP-binding cassette (ABC) transporter complex"/>
    <property type="evidence" value="ECO:0007669"/>
    <property type="project" value="InterPro"/>
</dbReference>
<dbReference type="Gene3D" id="3.40.190.10">
    <property type="entry name" value="Periplasmic binding protein-like II"/>
    <property type="match status" value="1"/>
</dbReference>
<dbReference type="InterPro" id="IPR019546">
    <property type="entry name" value="TAT_signal_bac_arc"/>
</dbReference>
<dbReference type="OrthoDB" id="9803988at2"/>
<dbReference type="InterPro" id="IPR039424">
    <property type="entry name" value="SBP_5"/>
</dbReference>
<comment type="similarity">
    <text evidence="2">Belongs to the bacterial solute-binding protein 5 family.</text>
</comment>
<keyword evidence="6" id="KW-0411">Iron-sulfur</keyword>
<dbReference type="STRING" id="1121400.SAMN02746065_12126"/>
<dbReference type="AlphaFoldDB" id="A0A1W2DX58"/>
<name>A0A1W2DX58_9BACT</name>
<dbReference type="Gene3D" id="3.10.105.10">
    <property type="entry name" value="Dipeptide-binding Protein, Domain 3"/>
    <property type="match status" value="1"/>
</dbReference>
<comment type="subunit">
    <text evidence="3">Heterodimer of a large and a small subunit.</text>
</comment>
<dbReference type="CDD" id="cd08503">
    <property type="entry name" value="PBP2_NikA_DppA_OppA_like_17"/>
    <property type="match status" value="1"/>
</dbReference>
<evidence type="ECO:0000256" key="1">
    <source>
        <dbReference type="ARBA" id="ARBA00004196"/>
    </source>
</evidence>
<evidence type="ECO:0000256" key="3">
    <source>
        <dbReference type="ARBA" id="ARBA00011771"/>
    </source>
</evidence>
<evidence type="ECO:0000259" key="7">
    <source>
        <dbReference type="Pfam" id="PF00496"/>
    </source>
</evidence>
<dbReference type="GO" id="GO:0015833">
    <property type="term" value="P:peptide transport"/>
    <property type="evidence" value="ECO:0007669"/>
    <property type="project" value="TreeGrafter"/>
</dbReference>
<sequence length="534" mass="59880">MTDQKASEIRNLDGHDESKKITRRQFIAGASALGLSAALSPALVPSSAFAAQGPQKGGHFKMGMAGGHTTDSLDTALIADQVADCTNYALRNNLVEVDHKGNAVPELAESWDASKDAATWHFNLRKGVEFHNGKTMDSEDVIFSIRHHMGKDSKSGAKGLINQIEDIKKDGKDKVVFTLKTGNADFPYILNDYHLTIVPAGTQGEQWEKGIGTGGYILEAWEPGVKSIVRRNPNYYKSDRAHFESAEVLSIADTNARTNALRTGQVDYMNRVELKTIHLFQRAKNINIIQVNGGYHYTLAMLTDTPPYDNNDVRLALKYAIDREELVKKFLRGYGSVGNDQPIHPGNRFYANDLPQRQYDPDKAKFHLKKAGLSQHTFDLHTSEHGGFMDISTLYQQSAAKAGIKINMVKEPEDGYWSNVWLNKAFCHGYWGARPTADMAFSVAYSGKAKWNETRLQNKRLDELVLAARSELDDAKRKEMYRECQMIIRDEGGTIVPFFKDYVEASNEKIGHGTVSGLWESDAHRVIERWWFKS</sequence>
<dbReference type="InterPro" id="IPR000914">
    <property type="entry name" value="SBP_5_dom"/>
</dbReference>